<keyword evidence="2" id="KW-0067">ATP-binding</keyword>
<dbReference type="EMBL" id="JBHSIU010000018">
    <property type="protein sequence ID" value="MFC4999415.1"/>
    <property type="molecule type" value="Genomic_DNA"/>
</dbReference>
<dbReference type="Gene3D" id="3.40.50.300">
    <property type="entry name" value="P-loop containing nucleotide triphosphate hydrolases"/>
    <property type="match status" value="1"/>
</dbReference>
<dbReference type="Pfam" id="PF13560">
    <property type="entry name" value="HTH_31"/>
    <property type="match status" value="1"/>
</dbReference>
<dbReference type="InterPro" id="IPR010982">
    <property type="entry name" value="Lambda_DNA-bd_dom_sf"/>
</dbReference>
<gene>
    <name evidence="2" type="ORF">ACFPIJ_16405</name>
</gene>
<sequence length="756" mass="81167">MSRITEQQSFGELLRRHRHAARLTLEQLAEASGVSTRTLSDMERGRSRGPQHRTVTALADALTLGEADREQLLHLARDGRLRDHWTRPTGLCELPRSVGDFTGRAAELAWLDDLVQEGGSPGVAGVGLITGPAGLGKTTFAVRAAHVLLPRFPDGVCFLDLYGMSPQPLATADALLQLLRALGVADPRIPGDTAGRASLYRSLLRDRRVLVVLDNAASEEQVRALLPGGGAARVVVTSRRLLTGLEGVRRLNLGPLPVAEAIDLLTGILGERSASDGEPALTQLAQLCGGLPLALRIVGNRLVSRPGWNAADLAARLTNEKRRLDQLSAGDLKIATAFGLSYDQLVGSARRVFRRLALVPGRDFDAALAAVFGGTPIEEAWDALDELVDLGLLQDGTSGRYRFHDLVRLFARDRLQQEDTAAERDAATARTTSWLLRMATTAGRWFEPAHGRPARADADLAGLSSLQDAERWLHVDADNWLGALRYAADHGQYEVVLDCAEAMRWFADRWKPWTPWQEVFGRGADAATALGDRAYQAAQLSFLARVHHAVPPADPDVTMHHANAVLDAATRGGVTAQIAWGHMYVGRALIRFGRLDEAAASLSTAADMFKADRDVDAYSQCLGGVGECLRGAGRYAEALERYLEMAELAGDEGSGMTPSIAPLTRANALAAAGLCLGLLDRRAEAIATFAEAVGLFEHFPPSGSQGRCLQALAGVLADEGRADESRQKYARAGDVFDAAGDAEAAGRCRDLAAAER</sequence>
<dbReference type="InterPro" id="IPR011990">
    <property type="entry name" value="TPR-like_helical_dom_sf"/>
</dbReference>
<dbReference type="SUPFAM" id="SSF47413">
    <property type="entry name" value="lambda repressor-like DNA-binding domains"/>
    <property type="match status" value="1"/>
</dbReference>
<dbReference type="InterPro" id="IPR019734">
    <property type="entry name" value="TPR_rpt"/>
</dbReference>
<dbReference type="CDD" id="cd00093">
    <property type="entry name" value="HTH_XRE"/>
    <property type="match status" value="1"/>
</dbReference>
<dbReference type="GO" id="GO:0005524">
    <property type="term" value="F:ATP binding"/>
    <property type="evidence" value="ECO:0007669"/>
    <property type="project" value="UniProtKB-KW"/>
</dbReference>
<dbReference type="PANTHER" id="PTHR47691">
    <property type="entry name" value="REGULATOR-RELATED"/>
    <property type="match status" value="1"/>
</dbReference>
<dbReference type="Proteomes" id="UP001595912">
    <property type="component" value="Unassembled WGS sequence"/>
</dbReference>
<evidence type="ECO:0000313" key="3">
    <source>
        <dbReference type="Proteomes" id="UP001595912"/>
    </source>
</evidence>
<proteinExistence type="predicted"/>
<dbReference type="Gene3D" id="1.25.40.10">
    <property type="entry name" value="Tetratricopeptide repeat domain"/>
    <property type="match status" value="1"/>
</dbReference>
<comment type="caution">
    <text evidence="2">The sequence shown here is derived from an EMBL/GenBank/DDBJ whole genome shotgun (WGS) entry which is preliminary data.</text>
</comment>
<reference evidence="3" key="1">
    <citation type="journal article" date="2019" name="Int. J. Syst. Evol. Microbiol.">
        <title>The Global Catalogue of Microorganisms (GCM) 10K type strain sequencing project: providing services to taxonomists for standard genome sequencing and annotation.</title>
        <authorList>
            <consortium name="The Broad Institute Genomics Platform"/>
            <consortium name="The Broad Institute Genome Sequencing Center for Infectious Disease"/>
            <person name="Wu L."/>
            <person name="Ma J."/>
        </authorList>
    </citation>
    <scope>NUCLEOTIDE SEQUENCE [LARGE SCALE GENOMIC DNA]</scope>
    <source>
        <strain evidence="3">CGMCC 4.7152</strain>
    </source>
</reference>
<organism evidence="2 3">
    <name type="scientific">Dactylosporangium cerinum</name>
    <dbReference type="NCBI Taxonomy" id="1434730"/>
    <lineage>
        <taxon>Bacteria</taxon>
        <taxon>Bacillati</taxon>
        <taxon>Actinomycetota</taxon>
        <taxon>Actinomycetes</taxon>
        <taxon>Micromonosporales</taxon>
        <taxon>Micromonosporaceae</taxon>
        <taxon>Dactylosporangium</taxon>
    </lineage>
</organism>
<feature type="domain" description="HTH cro/C1-type" evidence="1">
    <location>
        <begin position="14"/>
        <end position="67"/>
    </location>
</feature>
<keyword evidence="2" id="KW-0547">Nucleotide-binding</keyword>
<dbReference type="SMART" id="SM00530">
    <property type="entry name" value="HTH_XRE"/>
    <property type="match status" value="1"/>
</dbReference>
<dbReference type="PROSITE" id="PS50943">
    <property type="entry name" value="HTH_CROC1"/>
    <property type="match status" value="1"/>
</dbReference>
<dbReference type="PANTHER" id="PTHR47691:SF3">
    <property type="entry name" value="HTH-TYPE TRANSCRIPTIONAL REGULATOR RV0890C-RELATED"/>
    <property type="match status" value="1"/>
</dbReference>
<dbReference type="InterPro" id="IPR001387">
    <property type="entry name" value="Cro/C1-type_HTH"/>
</dbReference>
<dbReference type="InterPro" id="IPR027417">
    <property type="entry name" value="P-loop_NTPase"/>
</dbReference>
<dbReference type="Gene3D" id="1.10.260.40">
    <property type="entry name" value="lambda repressor-like DNA-binding domains"/>
    <property type="match status" value="1"/>
</dbReference>
<dbReference type="RefSeq" id="WP_380115840.1">
    <property type="nucleotide sequence ID" value="NZ_JBHSIU010000018.1"/>
</dbReference>
<keyword evidence="3" id="KW-1185">Reference proteome</keyword>
<dbReference type="SUPFAM" id="SSF48452">
    <property type="entry name" value="TPR-like"/>
    <property type="match status" value="2"/>
</dbReference>
<dbReference type="SMART" id="SM00028">
    <property type="entry name" value="TPR"/>
    <property type="match status" value="3"/>
</dbReference>
<evidence type="ECO:0000313" key="2">
    <source>
        <dbReference type="EMBL" id="MFC4999415.1"/>
    </source>
</evidence>
<name>A0ABV9VSP0_9ACTN</name>
<dbReference type="PRINTS" id="PR00364">
    <property type="entry name" value="DISEASERSIST"/>
</dbReference>
<evidence type="ECO:0000259" key="1">
    <source>
        <dbReference type="PROSITE" id="PS50943"/>
    </source>
</evidence>
<accession>A0ABV9VSP0</accession>
<dbReference type="SUPFAM" id="SSF52540">
    <property type="entry name" value="P-loop containing nucleoside triphosphate hydrolases"/>
    <property type="match status" value="1"/>
</dbReference>
<protein>
    <submittedName>
        <fullName evidence="2">ATP-binding protein</fullName>
    </submittedName>
</protein>